<proteinExistence type="inferred from homology"/>
<dbReference type="RefSeq" id="XP_013890704.1">
    <property type="nucleotide sequence ID" value="XM_014035250.1"/>
</dbReference>
<comment type="subunit">
    <text evidence="6">Component of the Mediator complex.</text>
</comment>
<dbReference type="STRING" id="145388.A0A0D2LI44"/>
<dbReference type="GO" id="GO:0003712">
    <property type="term" value="F:transcription coregulator activity"/>
    <property type="evidence" value="ECO:0007669"/>
    <property type="project" value="InterPro"/>
</dbReference>
<dbReference type="InterPro" id="IPR007018">
    <property type="entry name" value="Mediator_Med6"/>
</dbReference>
<dbReference type="EMBL" id="KK106407">
    <property type="protein sequence ID" value="KIY91684.1"/>
    <property type="molecule type" value="Genomic_DNA"/>
</dbReference>
<dbReference type="AlphaFoldDB" id="A0A0D2LI44"/>
<evidence type="ECO:0000256" key="1">
    <source>
        <dbReference type="ARBA" id="ARBA00004123"/>
    </source>
</evidence>
<organism evidence="8 9">
    <name type="scientific">Monoraphidium neglectum</name>
    <dbReference type="NCBI Taxonomy" id="145388"/>
    <lineage>
        <taxon>Eukaryota</taxon>
        <taxon>Viridiplantae</taxon>
        <taxon>Chlorophyta</taxon>
        <taxon>core chlorophytes</taxon>
        <taxon>Chlorophyceae</taxon>
        <taxon>CS clade</taxon>
        <taxon>Sphaeropleales</taxon>
        <taxon>Selenastraceae</taxon>
        <taxon>Monoraphidium</taxon>
    </lineage>
</organism>
<keyword evidence="6" id="KW-0010">Activator</keyword>
<evidence type="ECO:0000313" key="9">
    <source>
        <dbReference type="Proteomes" id="UP000054498"/>
    </source>
</evidence>
<dbReference type="Proteomes" id="UP000054498">
    <property type="component" value="Unassembled WGS sequence"/>
</dbReference>
<keyword evidence="4 6" id="KW-0804">Transcription</keyword>
<keyword evidence="9" id="KW-1185">Reference proteome</keyword>
<evidence type="ECO:0000256" key="4">
    <source>
        <dbReference type="ARBA" id="ARBA00023163"/>
    </source>
</evidence>
<reference evidence="8 9" key="1">
    <citation type="journal article" date="2013" name="BMC Genomics">
        <title>Reconstruction of the lipid metabolism for the microalga Monoraphidium neglectum from its genome sequence reveals characteristics suitable for biofuel production.</title>
        <authorList>
            <person name="Bogen C."/>
            <person name="Al-Dilaimi A."/>
            <person name="Albersmeier A."/>
            <person name="Wichmann J."/>
            <person name="Grundmann M."/>
            <person name="Rupp O."/>
            <person name="Lauersen K.J."/>
            <person name="Blifernez-Klassen O."/>
            <person name="Kalinowski J."/>
            <person name="Goesmann A."/>
            <person name="Mussgnug J.H."/>
            <person name="Kruse O."/>
        </authorList>
    </citation>
    <scope>NUCLEOTIDE SEQUENCE [LARGE SCALE GENOMIC DNA]</scope>
    <source>
        <strain evidence="8 9">SAG 48.87</strain>
    </source>
</reference>
<dbReference type="GO" id="GO:0016592">
    <property type="term" value="C:mediator complex"/>
    <property type="evidence" value="ECO:0007669"/>
    <property type="project" value="InterPro"/>
</dbReference>
<comment type="subcellular location">
    <subcellularLocation>
        <location evidence="1 6">Nucleus</location>
    </subcellularLocation>
</comment>
<feature type="region of interest" description="Disordered" evidence="7">
    <location>
        <begin position="39"/>
        <end position="62"/>
    </location>
</feature>
<dbReference type="PANTHER" id="PTHR13104">
    <property type="entry name" value="MED-6-RELATED"/>
    <property type="match status" value="1"/>
</dbReference>
<evidence type="ECO:0000313" key="8">
    <source>
        <dbReference type="EMBL" id="KIY91684.1"/>
    </source>
</evidence>
<dbReference type="InterPro" id="IPR038566">
    <property type="entry name" value="Mediator_Med6_sf"/>
</dbReference>
<evidence type="ECO:0000256" key="3">
    <source>
        <dbReference type="ARBA" id="ARBA00023015"/>
    </source>
</evidence>
<dbReference type="GeneID" id="25734024"/>
<accession>A0A0D2LI44</accession>
<dbReference type="KEGG" id="mng:MNEG_16280"/>
<dbReference type="Pfam" id="PF04934">
    <property type="entry name" value="Med6"/>
    <property type="match status" value="1"/>
</dbReference>
<sequence length="62" mass="7002">MSAPEDQTGLMWSDPAWPWRPLNRSTALQYFEHSPFYDPNSNNAAARAQNLDPSNEAVLRPA</sequence>
<evidence type="ECO:0000256" key="5">
    <source>
        <dbReference type="ARBA" id="ARBA00023242"/>
    </source>
</evidence>
<evidence type="ECO:0000256" key="7">
    <source>
        <dbReference type="SAM" id="MobiDB-lite"/>
    </source>
</evidence>
<comment type="function">
    <text evidence="6">Component of the Mediator complex, a coactivator involved in the regulated transcription of nearly all RNA polymerase II-dependent genes. Mediator functions as a bridge to convey information from gene-specific regulatory proteins to the basal RNA polymerase II transcription machinery. Mediator is recruited to promoters by direct interactions with regulatory proteins and serves as a scaffold for the assembly of a functional preinitiation complex with RNA polymerase II and the general transcription factors.</text>
</comment>
<keyword evidence="3 6" id="KW-0805">Transcription regulation</keyword>
<evidence type="ECO:0000256" key="6">
    <source>
        <dbReference type="RuleBase" id="RU364143"/>
    </source>
</evidence>
<keyword evidence="5 6" id="KW-0539">Nucleus</keyword>
<protein>
    <recommendedName>
        <fullName evidence="6">Mediator of RNA polymerase II transcription subunit 6</fullName>
    </recommendedName>
    <alternativeName>
        <fullName evidence="6">Mediator complex subunit 6</fullName>
    </alternativeName>
</protein>
<dbReference type="Gene3D" id="3.10.450.580">
    <property type="entry name" value="Mediator complex, subunit Med6"/>
    <property type="match status" value="1"/>
</dbReference>
<comment type="similarity">
    <text evidence="2 6">Belongs to the Mediator complex subunit 6 family.</text>
</comment>
<dbReference type="GO" id="GO:0006357">
    <property type="term" value="P:regulation of transcription by RNA polymerase II"/>
    <property type="evidence" value="ECO:0007669"/>
    <property type="project" value="InterPro"/>
</dbReference>
<gene>
    <name evidence="6" type="primary">MED6</name>
    <name evidence="8" type="ORF">MNEG_16280</name>
</gene>
<evidence type="ECO:0000256" key="2">
    <source>
        <dbReference type="ARBA" id="ARBA00007526"/>
    </source>
</evidence>
<dbReference type="OrthoDB" id="344220at2759"/>
<name>A0A0D2LI44_9CHLO</name>